<feature type="domain" description="Type 4 fimbrial biogenesis protein PilX N-terminal" evidence="2">
    <location>
        <begin position="6"/>
        <end position="48"/>
    </location>
</feature>
<dbReference type="Pfam" id="PF13681">
    <property type="entry name" value="PilX"/>
    <property type="match status" value="1"/>
</dbReference>
<evidence type="ECO:0000259" key="2">
    <source>
        <dbReference type="Pfam" id="PF14341"/>
    </source>
</evidence>
<sequence length="159" mass="17556">MLLPTLLICLLVMGFLGISALRTALFEEKMAANAASQQLAFQSAEHALRFCENQIQLTPIVIPQLRQGPITADGADSEQYWEMAESWRNDLISVPVPRIGDEGITSAAPARCLVERLQFETDMQFHLYTPQPRPAFRITARGVGASNAAVVLLQSYLLL</sequence>
<feature type="domain" description="PilX/PilW C-terminal" evidence="1">
    <location>
        <begin position="75"/>
        <end position="157"/>
    </location>
</feature>
<organism evidence="3 4">
    <name type="scientific">Collimonas arenae</name>
    <dbReference type="NCBI Taxonomy" id="279058"/>
    <lineage>
        <taxon>Bacteria</taxon>
        <taxon>Pseudomonadati</taxon>
        <taxon>Pseudomonadota</taxon>
        <taxon>Betaproteobacteria</taxon>
        <taxon>Burkholderiales</taxon>
        <taxon>Oxalobacteraceae</taxon>
        <taxon>Collimonas</taxon>
    </lineage>
</organism>
<evidence type="ECO:0000313" key="4">
    <source>
        <dbReference type="Proteomes" id="UP000030302"/>
    </source>
</evidence>
<keyword evidence="4" id="KW-1185">Reference proteome</keyword>
<evidence type="ECO:0000313" key="3">
    <source>
        <dbReference type="EMBL" id="AIY44163.1"/>
    </source>
</evidence>
<dbReference type="AlphaFoldDB" id="A0A0A1FHA7"/>
<dbReference type="STRING" id="279058.LT85_5005"/>
<gene>
    <name evidence="3" type="ORF">LT85_5005</name>
</gene>
<reference evidence="4" key="1">
    <citation type="journal article" date="2014" name="Soil Biol. Biochem.">
        <title>Structure and function of bacterial communities in ageing soils: Insights from the Mendocino ecological staircase.</title>
        <authorList>
            <person name="Uroz S."/>
            <person name="Tech J.J."/>
            <person name="Sawaya N.A."/>
            <person name="Frey-Klett P."/>
            <person name="Leveau J.H.J."/>
        </authorList>
    </citation>
    <scope>NUCLEOTIDE SEQUENCE [LARGE SCALE GENOMIC DNA]</scope>
    <source>
        <strain evidence="4">Cal35</strain>
    </source>
</reference>
<dbReference type="InterPro" id="IPR025746">
    <property type="entry name" value="PilX_N_dom"/>
</dbReference>
<name>A0A0A1FHA7_9BURK</name>
<protein>
    <recommendedName>
        <fullName evidence="5">Type IV pilus assembly protein PilX</fullName>
    </recommendedName>
</protein>
<dbReference type="Proteomes" id="UP000030302">
    <property type="component" value="Chromosome"/>
</dbReference>
<evidence type="ECO:0008006" key="5">
    <source>
        <dbReference type="Google" id="ProtNLM"/>
    </source>
</evidence>
<dbReference type="EMBL" id="CP009962">
    <property type="protein sequence ID" value="AIY44163.1"/>
    <property type="molecule type" value="Genomic_DNA"/>
</dbReference>
<accession>A0A0A1FHA7</accession>
<dbReference type="InterPro" id="IPR025205">
    <property type="entry name" value="PilX/PilW_C"/>
</dbReference>
<evidence type="ECO:0000259" key="1">
    <source>
        <dbReference type="Pfam" id="PF13681"/>
    </source>
</evidence>
<dbReference type="HOGENOM" id="CLU_103317_2_0_4"/>
<dbReference type="Pfam" id="PF14341">
    <property type="entry name" value="PilX_N"/>
    <property type="match status" value="1"/>
</dbReference>
<dbReference type="KEGG" id="care:LT85_5005"/>
<proteinExistence type="predicted"/>